<feature type="compositionally biased region" description="Low complexity" evidence="2">
    <location>
        <begin position="24"/>
        <end position="45"/>
    </location>
</feature>
<dbReference type="Pfam" id="PF11951">
    <property type="entry name" value="Fungal_trans_2"/>
    <property type="match status" value="1"/>
</dbReference>
<feature type="region of interest" description="Disordered" evidence="2">
    <location>
        <begin position="1"/>
        <end position="45"/>
    </location>
</feature>
<evidence type="ECO:0000256" key="2">
    <source>
        <dbReference type="SAM" id="MobiDB-lite"/>
    </source>
</evidence>
<keyword evidence="4" id="KW-1185">Reference proteome</keyword>
<dbReference type="AlphaFoldDB" id="A0AAJ0FXT5"/>
<dbReference type="Proteomes" id="UP001251528">
    <property type="component" value="Unassembled WGS sequence"/>
</dbReference>
<evidence type="ECO:0000256" key="1">
    <source>
        <dbReference type="ARBA" id="ARBA00023242"/>
    </source>
</evidence>
<dbReference type="EMBL" id="JASWJB010000125">
    <property type="protein sequence ID" value="KAK2595649.1"/>
    <property type="molecule type" value="Genomic_DNA"/>
</dbReference>
<evidence type="ECO:0000313" key="3">
    <source>
        <dbReference type="EMBL" id="KAK2595649.1"/>
    </source>
</evidence>
<organism evidence="3 4">
    <name type="scientific">Conoideocrella luteorostrata</name>
    <dbReference type="NCBI Taxonomy" id="1105319"/>
    <lineage>
        <taxon>Eukaryota</taxon>
        <taxon>Fungi</taxon>
        <taxon>Dikarya</taxon>
        <taxon>Ascomycota</taxon>
        <taxon>Pezizomycotina</taxon>
        <taxon>Sordariomycetes</taxon>
        <taxon>Hypocreomycetidae</taxon>
        <taxon>Hypocreales</taxon>
        <taxon>Clavicipitaceae</taxon>
        <taxon>Conoideocrella</taxon>
    </lineage>
</organism>
<evidence type="ECO:0000313" key="4">
    <source>
        <dbReference type="Proteomes" id="UP001251528"/>
    </source>
</evidence>
<keyword evidence="1" id="KW-0539">Nucleus</keyword>
<protein>
    <recommendedName>
        <fullName evidence="5">Zn(II)2Cys6 transcription factor</fullName>
    </recommendedName>
</protein>
<name>A0AAJ0FXT5_9HYPO</name>
<reference evidence="3" key="1">
    <citation type="submission" date="2023-06" db="EMBL/GenBank/DDBJ databases">
        <title>Conoideocrella luteorostrata (Hypocreales: Clavicipitaceae), a potential biocontrol fungus for elongate hemlock scale in United States Christmas tree production areas.</title>
        <authorList>
            <person name="Barrett H."/>
            <person name="Lovett B."/>
            <person name="Macias A.M."/>
            <person name="Stajich J.E."/>
            <person name="Kasson M.T."/>
        </authorList>
    </citation>
    <scope>NUCLEOTIDE SEQUENCE</scope>
    <source>
        <strain evidence="3">ARSEF 14590</strain>
    </source>
</reference>
<sequence length="447" mass="49518">MDPVPPKRCINSATSPQIKDARSRSSSVKTESVVSSPSSDSTLTTPVHLSSAAPELCPHVSLLPDLSRLEMYLLDATLHKQMQVDKYIIGPSFRDQHLQSFVDHLDTGLPHLKDAFIACATVLVGDEHLQKLAVGQHIGFKRAAAAVASLRSSTVTIHRDHDLTVILILGVAMITFAFHNAAAAPEPLCRYVLGLVKTSCRDRQSLKRRLGDNGIAFLICLLGTETESCLINCQVPTLQIRNYEIGQCVDRFIGISLPMFAYFYDICALAHGIREAKVHGRWRLSPEAQSRIQELELSIEKWQLDVPTDFLAGRYAPAEVMLMLAQSRILRLAALLILHRLQHTYGTQDGKAVIMAKTILSELGTVLCLAGRSVPFSDLPHLAACFEITSPADRIDQLARSDSIVDFSPHVLAEHKEWLVSFWTARDNCDGRDGIYWDDVQTHIRAS</sequence>
<gene>
    <name evidence="3" type="ORF">QQS21_006620</name>
</gene>
<dbReference type="InterPro" id="IPR021858">
    <property type="entry name" value="Fun_TF"/>
</dbReference>
<evidence type="ECO:0008006" key="5">
    <source>
        <dbReference type="Google" id="ProtNLM"/>
    </source>
</evidence>
<comment type="caution">
    <text evidence="3">The sequence shown here is derived from an EMBL/GenBank/DDBJ whole genome shotgun (WGS) entry which is preliminary data.</text>
</comment>
<accession>A0AAJ0FXT5</accession>
<proteinExistence type="predicted"/>